<dbReference type="InterPro" id="IPR039315">
    <property type="entry name" value="CheW"/>
</dbReference>
<dbReference type="Pfam" id="PF01584">
    <property type="entry name" value="CheW"/>
    <property type="match status" value="1"/>
</dbReference>
<reference evidence="2" key="1">
    <citation type="submission" date="2016-10" db="EMBL/GenBank/DDBJ databases">
        <title>Sequence of Gallionella enrichment culture.</title>
        <authorList>
            <person name="Poehlein A."/>
            <person name="Muehling M."/>
            <person name="Daniel R."/>
        </authorList>
    </citation>
    <scope>NUCLEOTIDE SEQUENCE</scope>
</reference>
<dbReference type="PANTHER" id="PTHR22617">
    <property type="entry name" value="CHEMOTAXIS SENSOR HISTIDINE KINASE-RELATED"/>
    <property type="match status" value="1"/>
</dbReference>
<dbReference type="PROSITE" id="PS50851">
    <property type="entry name" value="CHEW"/>
    <property type="match status" value="1"/>
</dbReference>
<name>A0A1J5QUM2_9ZZZZ</name>
<comment type="caution">
    <text evidence="2">The sequence shown here is derived from an EMBL/GenBank/DDBJ whole genome shotgun (WGS) entry which is preliminary data.</text>
</comment>
<dbReference type="GO" id="GO:0007165">
    <property type="term" value="P:signal transduction"/>
    <property type="evidence" value="ECO:0007669"/>
    <property type="project" value="InterPro"/>
</dbReference>
<dbReference type="Gene3D" id="2.30.30.40">
    <property type="entry name" value="SH3 Domains"/>
    <property type="match status" value="1"/>
</dbReference>
<organism evidence="2">
    <name type="scientific">mine drainage metagenome</name>
    <dbReference type="NCBI Taxonomy" id="410659"/>
    <lineage>
        <taxon>unclassified sequences</taxon>
        <taxon>metagenomes</taxon>
        <taxon>ecological metagenomes</taxon>
    </lineage>
</organism>
<dbReference type="SMART" id="SM00260">
    <property type="entry name" value="CheW"/>
    <property type="match status" value="1"/>
</dbReference>
<evidence type="ECO:0000313" key="2">
    <source>
        <dbReference type="EMBL" id="OIQ83540.1"/>
    </source>
</evidence>
<dbReference type="AlphaFoldDB" id="A0A1J5QUM2"/>
<feature type="domain" description="CheW-like" evidence="1">
    <location>
        <begin position="23"/>
        <end position="167"/>
    </location>
</feature>
<dbReference type="Gene3D" id="2.40.50.180">
    <property type="entry name" value="CheA-289, Domain 4"/>
    <property type="match status" value="1"/>
</dbReference>
<dbReference type="InterPro" id="IPR036061">
    <property type="entry name" value="CheW-like_dom_sf"/>
</dbReference>
<dbReference type="GO" id="GO:0005829">
    <property type="term" value="C:cytosol"/>
    <property type="evidence" value="ECO:0007669"/>
    <property type="project" value="TreeGrafter"/>
</dbReference>
<protein>
    <submittedName>
        <fullName evidence="2">Chemotaxis protein CheW</fullName>
    </submittedName>
</protein>
<sequence length="181" mass="19201">MAQTDLVPAARAPVLAAERLAVDGQYLTFSLQGEIFGLEILRVREIIGYTQPTEIPLMPAFVHGVINLRGSVVPVIDLAQRLGRGATELKARTCIVIVEVDAADSAQPMGILVDAVDSVLDIGADAIEPAPAFGSGMRAQFIRGMARREQGFIVLLEVGHVFALDELAALARGVETAEAQA</sequence>
<gene>
    <name evidence="2" type="primary">cheW_24</name>
    <name evidence="2" type="ORF">GALL_346650</name>
</gene>
<proteinExistence type="predicted"/>
<evidence type="ECO:0000259" key="1">
    <source>
        <dbReference type="PROSITE" id="PS50851"/>
    </source>
</evidence>
<accession>A0A1J5QUM2</accession>
<dbReference type="EMBL" id="MLJW01000694">
    <property type="protein sequence ID" value="OIQ83540.1"/>
    <property type="molecule type" value="Genomic_DNA"/>
</dbReference>
<dbReference type="GO" id="GO:0006935">
    <property type="term" value="P:chemotaxis"/>
    <property type="evidence" value="ECO:0007669"/>
    <property type="project" value="InterPro"/>
</dbReference>
<dbReference type="PANTHER" id="PTHR22617:SF41">
    <property type="entry name" value="CHEMOTAXIS SIGNAL TRANSDUCTION SYSTEM ADAPTOR PROTEIN CHEW"/>
    <property type="match status" value="1"/>
</dbReference>
<dbReference type="InterPro" id="IPR002545">
    <property type="entry name" value="CheW-lke_dom"/>
</dbReference>
<dbReference type="SUPFAM" id="SSF50341">
    <property type="entry name" value="CheW-like"/>
    <property type="match status" value="1"/>
</dbReference>